<evidence type="ECO:0000259" key="2">
    <source>
        <dbReference type="Pfam" id="PF04784"/>
    </source>
</evidence>
<dbReference type="PANTHER" id="PTHR46361:SF3">
    <property type="entry name" value="ELECTRON CARRIER_ PROTEIN DISULFIDE OXIDOREDUCTASE"/>
    <property type="match status" value="1"/>
</dbReference>
<dbReference type="PANTHER" id="PTHR46361">
    <property type="entry name" value="ELECTRON CARRIER/ PROTEIN DISULFIDE OXIDOREDUCTASE"/>
    <property type="match status" value="1"/>
</dbReference>
<dbReference type="InterPro" id="IPR006869">
    <property type="entry name" value="DUF547"/>
</dbReference>
<feature type="domain" description="DUF547" evidence="2">
    <location>
        <begin position="1483"/>
        <end position="1614"/>
    </location>
</feature>
<evidence type="ECO:0000313" key="4">
    <source>
        <dbReference type="EMBL" id="KAL3757716.1"/>
    </source>
</evidence>
<evidence type="ECO:0000259" key="3">
    <source>
        <dbReference type="Pfam" id="PF08588"/>
    </source>
</evidence>
<feature type="region of interest" description="Disordered" evidence="1">
    <location>
        <begin position="975"/>
        <end position="1002"/>
    </location>
</feature>
<proteinExistence type="predicted"/>
<gene>
    <name evidence="4" type="ORF">ACHAWU_000357</name>
</gene>
<feature type="region of interest" description="Disordered" evidence="1">
    <location>
        <begin position="1035"/>
        <end position="1062"/>
    </location>
</feature>
<keyword evidence="5" id="KW-1185">Reference proteome</keyword>
<feature type="compositionally biased region" description="Acidic residues" evidence="1">
    <location>
        <begin position="983"/>
        <end position="996"/>
    </location>
</feature>
<evidence type="ECO:0000313" key="5">
    <source>
        <dbReference type="Proteomes" id="UP001530293"/>
    </source>
</evidence>
<sequence>MSFIPPNNSTPPTPTSAKGSRAAGGPFSGMFRRKARRAIRDGSSGGGGGGHRNVAIEGGVTDSSDSSAPVAENCLRGNCSTRSQFITPRAGNVFVEPSRSFYFSPLNSWHEHGQPNRTGNDVANMLHLQTGMDTLITVDVERMLRQIVIYCVIFIAGTIMSDHASVAYHLLELSLVAWGTSLFILIVEKRRLLQNAPPPERFLGSNDMELKPTQSFEHNLQGYFDEDLPSIRRKRSRHENIGIEPDNEVKQTPPKVEPEVAVEPVVSSTAIKQQNTHLENLYVMMVGKQERIIPNCSTYDIDTDLFSGKMLLMFRTPDVDEPSKTDDPIVNYFRGKQRRFEFQWQLRLKKLPPGDLFLGVEVDEPIQMGMIQRALANTALKFTKKMNQGFSYCFSDSAESPSFLSFPVGTSMDRFNVTNIGDPLPILGQEITEDPETLKQRKKGMKIQWNTNSVYTMALWSAYADWSDWQILNFPGIRPFSITSLVGVQPIKLTLYTQQNLERQIRDIIFTIEVSHGSLTTLGSEAQKWIADGAAVGERTSKVETLAPSEIDSFNRNESFGDDYELDDQFDDDDKYEEDLVDADAIAELVDPETSCYLLSGTSVSLREGAGHYVASGGGYAVLQSGRASIVMEKFQPKSKKGTSCSSAVIIRSGDVVRVQLVDVTSKAVKFLAIHRGWWLRWSSARPKRNGLFCVHTGEPNGSPVLLGSPFSLTSLRWSHYTVGACFDSSVKYGGRMLGIFKTGRVSANDEMGYGEEYESEIRDSEIRDDIDVPELLAIEKDKRMMPLLLRAESWACFPPELSPSKVLIQESRLGRTLRNDDDISAVPVLESLPPVPKHVEVDIPVWLEIMNRTKRTKQLVYAVRFKEAVSIKSTESTQSSGTITNSGDDNLPHSPTYRMSLKLLTGRELAHMLQLGVEQKSDLSPTPDLWQQRYVLIDFILVPYSDKETHFIPDPSFYNILSFDFDNRDELNDADSFISSSDDSDSDDDLDEDGHDDLHNHHFLIAGPNHTVNGTIPSGQEDFVTVVSGDRVHDTETHGIPSDQENSTNSAVEDRIAGRSKNSCEAESSVDYSRLIDTKHQIGEDDIDQQCSIGSKKKSKVKHAAVIGRVAKTVKASTVITGKHVIKQSMNITKGTVSAGRAAGRVIPVSSVVYSKPPRKHEPGGRVHGRRADKSHMKMIGRAIKNIENTGKISTSLLSGQLLSPDQSCRKMSLFLLNACNTSSITSMLAATNSTEDFAFLRGGSAELGVKPLQPIDPTFDVDCLIARCIYDGHWREELCVLHTKEQYIALYAPLSKKPIVTVSFEEIMAARKCDESSACPLPGLHFLAIDTTWKCHYLAFLDADQRDNFMSQLSDALFHAGNGSVPSQSRKVLPELESYRMSLETSLTGTAGKWRAVSTGKNSKHSKQRRVLNGRRMAFDLEPIISNGADAQEEIALYVEKLLRMALSFCPDTLNALESRFIEFLDQASRLRTLPLQVIDFSSKEAFCIFVNLYHLLLQHSLLLAVDGLPNMRSVKHFKRCSCYEIGEDVFSLAELESCVIRGNTGRPSYIKPPFVDAPKTSRPYLMYALSATDSRINFILNPGDKSYPSAVPVLQKEMLDDQLDAASACFLTSQVKIDKRKRTVFLPKVCDAYALDFGMGDGLVCLSQCIKYLDEGSQNAIAELLENGVVSVKFNCASENFHPSLTELLC</sequence>
<dbReference type="Pfam" id="PF08588">
    <property type="entry name" value="Duc1"/>
    <property type="match status" value="1"/>
</dbReference>
<feature type="domain" description="Domain of unknown function at the cortex 1" evidence="3">
    <location>
        <begin position="290"/>
        <end position="501"/>
    </location>
</feature>
<accession>A0ABD3M6R3</accession>
<name>A0ABD3M6R3_9STRA</name>
<dbReference type="EMBL" id="JALLBG020000254">
    <property type="protein sequence ID" value="KAL3757716.1"/>
    <property type="molecule type" value="Genomic_DNA"/>
</dbReference>
<protein>
    <recommendedName>
        <fullName evidence="6">DUF547 domain-containing protein</fullName>
    </recommendedName>
</protein>
<organism evidence="4 5">
    <name type="scientific">Discostella pseudostelligera</name>
    <dbReference type="NCBI Taxonomy" id="259834"/>
    <lineage>
        <taxon>Eukaryota</taxon>
        <taxon>Sar</taxon>
        <taxon>Stramenopiles</taxon>
        <taxon>Ochrophyta</taxon>
        <taxon>Bacillariophyta</taxon>
        <taxon>Coscinodiscophyceae</taxon>
        <taxon>Thalassiosirophycidae</taxon>
        <taxon>Stephanodiscales</taxon>
        <taxon>Stephanodiscaceae</taxon>
        <taxon>Discostella</taxon>
    </lineage>
</organism>
<evidence type="ECO:0008006" key="6">
    <source>
        <dbReference type="Google" id="ProtNLM"/>
    </source>
</evidence>
<dbReference type="Pfam" id="PF04784">
    <property type="entry name" value="DUF547"/>
    <property type="match status" value="1"/>
</dbReference>
<dbReference type="Proteomes" id="UP001530293">
    <property type="component" value="Unassembled WGS sequence"/>
</dbReference>
<reference evidence="4 5" key="1">
    <citation type="submission" date="2024-10" db="EMBL/GenBank/DDBJ databases">
        <title>Updated reference genomes for cyclostephanoid diatoms.</title>
        <authorList>
            <person name="Roberts W.R."/>
            <person name="Alverson A.J."/>
        </authorList>
    </citation>
    <scope>NUCLEOTIDE SEQUENCE [LARGE SCALE GENOMIC DNA]</scope>
    <source>
        <strain evidence="4 5">AJA232-27</strain>
    </source>
</reference>
<evidence type="ECO:0000256" key="1">
    <source>
        <dbReference type="SAM" id="MobiDB-lite"/>
    </source>
</evidence>
<dbReference type="InterPro" id="IPR013897">
    <property type="entry name" value="Duc1"/>
</dbReference>
<comment type="caution">
    <text evidence="4">The sequence shown here is derived from an EMBL/GenBank/DDBJ whole genome shotgun (WGS) entry which is preliminary data.</text>
</comment>
<feature type="region of interest" description="Disordered" evidence="1">
    <location>
        <begin position="1"/>
        <end position="68"/>
    </location>
</feature>